<feature type="binding site" evidence="14">
    <location>
        <position position="423"/>
    </location>
    <ligand>
        <name>Mn(2+)</name>
        <dbReference type="ChEBI" id="CHEBI:29035"/>
    </ligand>
</feature>
<dbReference type="GO" id="GO:0051536">
    <property type="term" value="F:iron-sulfur cluster binding"/>
    <property type="evidence" value="ECO:0007669"/>
    <property type="project" value="UniProtKB-KW"/>
</dbReference>
<evidence type="ECO:0000256" key="12">
    <source>
        <dbReference type="ARBA" id="ARBA00033996"/>
    </source>
</evidence>
<dbReference type="OrthoDB" id="1550386at2"/>
<evidence type="ECO:0000256" key="14">
    <source>
        <dbReference type="HAMAP-Rule" id="MF_01470"/>
    </source>
</evidence>
<protein>
    <recommendedName>
        <fullName evidence="14">CRISPR-associated endonuclease Cas1</fullName>
        <ecNumber evidence="14">3.1.-.-</ecNumber>
    </recommendedName>
</protein>
<dbReference type="KEGG" id="mshj:MSHI_19020"/>
<keyword evidence="2 14" id="KW-0479">Metal-binding</keyword>
<keyword evidence="9 14" id="KW-0051">Antiviral defense</keyword>
<dbReference type="RefSeq" id="WP_083051492.1">
    <property type="nucleotide sequence ID" value="NZ_AP022575.1"/>
</dbReference>
<keyword evidence="5 15" id="KW-0269">Exonuclease</keyword>
<evidence type="ECO:0000256" key="4">
    <source>
        <dbReference type="ARBA" id="ARBA00022801"/>
    </source>
</evidence>
<dbReference type="Gene3D" id="3.90.320.10">
    <property type="match status" value="1"/>
</dbReference>
<dbReference type="EC" id="3.1.-.-" evidence="14"/>
<dbReference type="InterPro" id="IPR022765">
    <property type="entry name" value="Dna2/Cas4_DUF83"/>
</dbReference>
<evidence type="ECO:0000256" key="1">
    <source>
        <dbReference type="ARBA" id="ARBA00022722"/>
    </source>
</evidence>
<evidence type="ECO:0000256" key="9">
    <source>
        <dbReference type="ARBA" id="ARBA00023118"/>
    </source>
</evidence>
<dbReference type="NCBIfam" id="TIGR00287">
    <property type="entry name" value="cas1"/>
    <property type="match status" value="1"/>
</dbReference>
<name>A0A7I7MPG6_9MYCO</name>
<dbReference type="GO" id="GO:0043571">
    <property type="term" value="P:maintenance of CRISPR repeat elements"/>
    <property type="evidence" value="ECO:0007669"/>
    <property type="project" value="UniProtKB-UniRule"/>
</dbReference>
<dbReference type="AlphaFoldDB" id="A0A7I7MPG6"/>
<dbReference type="InterPro" id="IPR002729">
    <property type="entry name" value="CRISPR-assoc_Cas1"/>
</dbReference>
<evidence type="ECO:0000256" key="3">
    <source>
        <dbReference type="ARBA" id="ARBA00022759"/>
    </source>
</evidence>
<reference evidence="15 16" key="1">
    <citation type="journal article" date="2019" name="Emerg. Microbes Infect.">
        <title>Comprehensive subspecies identification of 175 nontuberculous mycobacteria species based on 7547 genomic profiles.</title>
        <authorList>
            <person name="Matsumoto Y."/>
            <person name="Kinjo T."/>
            <person name="Motooka D."/>
            <person name="Nabeya D."/>
            <person name="Jung N."/>
            <person name="Uechi K."/>
            <person name="Horii T."/>
            <person name="Iida T."/>
            <person name="Fujita J."/>
            <person name="Nakamura S."/>
        </authorList>
    </citation>
    <scope>NUCLEOTIDE SEQUENCE [LARGE SCALE GENOMIC DNA]</scope>
    <source>
        <strain evidence="15 16">JCM 14233</strain>
    </source>
</reference>
<dbReference type="GO" id="GO:0004519">
    <property type="term" value="F:endonuclease activity"/>
    <property type="evidence" value="ECO:0007669"/>
    <property type="project" value="UniProtKB-UniRule"/>
</dbReference>
<dbReference type="Pfam" id="PF01867">
    <property type="entry name" value="Cas_Cas1"/>
    <property type="match status" value="1"/>
</dbReference>
<evidence type="ECO:0000313" key="16">
    <source>
        <dbReference type="Proteomes" id="UP000467236"/>
    </source>
</evidence>
<keyword evidence="6 14" id="KW-0460">Magnesium</keyword>
<keyword evidence="3 14" id="KW-0255">Endonuclease</keyword>
<evidence type="ECO:0000256" key="11">
    <source>
        <dbReference type="ARBA" id="ARBA00023211"/>
    </source>
</evidence>
<dbReference type="PANTHER" id="PTHR34353">
    <property type="entry name" value="CRISPR-ASSOCIATED ENDONUCLEASE CAS1 1"/>
    <property type="match status" value="1"/>
</dbReference>
<comment type="similarity">
    <text evidence="14">Belongs to the CRISPR-associated endonuclease Cas1 family.</text>
</comment>
<dbReference type="CDD" id="cd09634">
    <property type="entry name" value="Cas1_I-II-III"/>
    <property type="match status" value="1"/>
</dbReference>
<sequence length="531" mass="57814">MTAPDPLPISLVSHHVFCPRRAWLEAAGEQTDTYQMSVGELSHRATDNPANSRGGRHRSVDIAHPAWGITGRADAVEDHDGSLRVVEYKATPVRREAEPTDTMRVQLALQSACLEAMGHTVVEHGVYFTTHHKYVPVALSTKDFDAARAEVSKTRATLQSSTAPAPLEDDPRCMRCSHVGVCLPEERAQNPVIRRIHAADPDSQIIHLATSGSRASIRHGRLCVSARGEEVASFPLERVSGLVVHGNIDLSSALIRELLWRGLTIVWCSGTGRVIGWGHTANTPNGLARVRQHQASAEGRLALAREFIGAKIANQATLLRRNGDAPATVSYLRMLQRTALSAETLGALYGFEGEAAARYFASFSTMLRPRQAEVFLARWPGRAGRGALDPLNVALNFVYGVLVAETIRAVAACGLDPHAGFLHSSNRNKPALALDLMEEFRAPLGDAVVLTAINNGEITESGFSSALGSCRLRDSGRKALLSAYERRLATEFTHPVFKYKVTWRRAIEVQARMVLGYIDGSQAKYTGVATR</sequence>
<dbReference type="InterPro" id="IPR042211">
    <property type="entry name" value="CRISPR-assoc_Cas1_N"/>
</dbReference>
<proteinExistence type="inferred from homology"/>
<dbReference type="PANTHER" id="PTHR34353:SF2">
    <property type="entry name" value="CRISPR-ASSOCIATED ENDONUCLEASE CAS1 1"/>
    <property type="match status" value="1"/>
</dbReference>
<keyword evidence="16" id="KW-1185">Reference proteome</keyword>
<comment type="catalytic activity">
    <reaction evidence="12">
        <text>exonucleolytic cleavage in the 5'- to 3'-direction to yield nucleoside 3'-phosphates.</text>
        <dbReference type="EC" id="3.1.12.1"/>
    </reaction>
</comment>
<keyword evidence="4 14" id="KW-0378">Hydrolase</keyword>
<dbReference type="GO" id="GO:0051607">
    <property type="term" value="P:defense response to virus"/>
    <property type="evidence" value="ECO:0007669"/>
    <property type="project" value="UniProtKB-UniRule"/>
</dbReference>
<dbReference type="Proteomes" id="UP000467236">
    <property type="component" value="Chromosome"/>
</dbReference>
<comment type="function">
    <text evidence="14">CRISPR (clustered regularly interspaced short palindromic repeat), is an adaptive immune system that provides protection against mobile genetic elements (viruses, transposable elements and conjugative plasmids). CRISPR clusters contain spacers, sequences complementary to antecedent mobile elements, and target invading nucleic acids. CRISPR clusters are transcribed and processed into CRISPR RNA (crRNA). Acts as a dsDNA endonuclease. Involved in the integration of spacer DNA into the CRISPR cassette.</text>
</comment>
<dbReference type="Gene3D" id="1.20.120.920">
    <property type="entry name" value="CRISPR-associated endonuclease Cas1, C-terminal domain"/>
    <property type="match status" value="1"/>
</dbReference>
<evidence type="ECO:0000256" key="13">
    <source>
        <dbReference type="ARBA" id="ARBA00038592"/>
    </source>
</evidence>
<evidence type="ECO:0000256" key="8">
    <source>
        <dbReference type="ARBA" id="ARBA00023014"/>
    </source>
</evidence>
<organism evidence="15 16">
    <name type="scientific">Mycobacterium shinjukuense</name>
    <dbReference type="NCBI Taxonomy" id="398694"/>
    <lineage>
        <taxon>Bacteria</taxon>
        <taxon>Bacillati</taxon>
        <taxon>Actinomycetota</taxon>
        <taxon>Actinomycetes</taxon>
        <taxon>Mycobacteriales</taxon>
        <taxon>Mycobacteriaceae</taxon>
        <taxon>Mycobacterium</taxon>
    </lineage>
</organism>
<evidence type="ECO:0000313" key="15">
    <source>
        <dbReference type="EMBL" id="BBX73996.1"/>
    </source>
</evidence>
<comment type="subunit">
    <text evidence="13 14">Homodimer, forms a heterotetramer with a Cas2 homodimer.</text>
</comment>
<dbReference type="InterPro" id="IPR050646">
    <property type="entry name" value="Cas1"/>
</dbReference>
<evidence type="ECO:0000256" key="10">
    <source>
        <dbReference type="ARBA" id="ARBA00023125"/>
    </source>
</evidence>
<feature type="binding site" evidence="14">
    <location>
        <position position="438"/>
    </location>
    <ligand>
        <name>Mn(2+)</name>
        <dbReference type="ChEBI" id="CHEBI:29035"/>
    </ligand>
</feature>
<dbReference type="GO" id="GO:0003677">
    <property type="term" value="F:DNA binding"/>
    <property type="evidence" value="ECO:0007669"/>
    <property type="project" value="UniProtKB-KW"/>
</dbReference>
<dbReference type="EMBL" id="AP022575">
    <property type="protein sequence ID" value="BBX73996.1"/>
    <property type="molecule type" value="Genomic_DNA"/>
</dbReference>
<evidence type="ECO:0000256" key="6">
    <source>
        <dbReference type="ARBA" id="ARBA00022842"/>
    </source>
</evidence>
<dbReference type="InterPro" id="IPR013343">
    <property type="entry name" value="CRISPR-assoc_prot_Cas4"/>
</dbReference>
<keyword evidence="1 14" id="KW-0540">Nuclease</keyword>
<dbReference type="NCBIfam" id="TIGR00372">
    <property type="entry name" value="cas4"/>
    <property type="match status" value="1"/>
</dbReference>
<gene>
    <name evidence="15" type="primary">cas4-cas1</name>
    <name evidence="14" type="synonym">cas1</name>
    <name evidence="15" type="ORF">MSHI_19020</name>
</gene>
<accession>A0A7I7MPG6</accession>
<keyword evidence="10 14" id="KW-0238">DNA-binding</keyword>
<evidence type="ECO:0000256" key="7">
    <source>
        <dbReference type="ARBA" id="ARBA00023004"/>
    </source>
</evidence>
<dbReference type="HAMAP" id="MF_01470">
    <property type="entry name" value="Cas1"/>
    <property type="match status" value="1"/>
</dbReference>
<keyword evidence="11 14" id="KW-0464">Manganese</keyword>
<keyword evidence="8" id="KW-0411">Iron-sulfur</keyword>
<evidence type="ECO:0000256" key="5">
    <source>
        <dbReference type="ARBA" id="ARBA00022839"/>
    </source>
</evidence>
<dbReference type="Gene3D" id="3.100.10.20">
    <property type="entry name" value="CRISPR-associated endonuclease Cas1, N-terminal domain"/>
    <property type="match status" value="1"/>
</dbReference>
<dbReference type="InterPro" id="IPR011604">
    <property type="entry name" value="PDDEXK-like_dom_sf"/>
</dbReference>
<evidence type="ECO:0000256" key="2">
    <source>
        <dbReference type="ARBA" id="ARBA00022723"/>
    </source>
</evidence>
<feature type="binding site" evidence="14">
    <location>
        <position position="352"/>
    </location>
    <ligand>
        <name>Mn(2+)</name>
        <dbReference type="ChEBI" id="CHEBI:29035"/>
    </ligand>
</feature>
<comment type="cofactor">
    <cofactor evidence="14">
        <name>Mg(2+)</name>
        <dbReference type="ChEBI" id="CHEBI:18420"/>
    </cofactor>
    <cofactor evidence="14">
        <name>Mn(2+)</name>
        <dbReference type="ChEBI" id="CHEBI:29035"/>
    </cofactor>
</comment>
<dbReference type="GO" id="GO:0004527">
    <property type="term" value="F:exonuclease activity"/>
    <property type="evidence" value="ECO:0007669"/>
    <property type="project" value="UniProtKB-KW"/>
</dbReference>
<keyword evidence="7" id="KW-0408">Iron</keyword>
<dbReference type="Pfam" id="PF01930">
    <property type="entry name" value="Cas_Cas4"/>
    <property type="match status" value="1"/>
</dbReference>
<dbReference type="GO" id="GO:0046872">
    <property type="term" value="F:metal ion binding"/>
    <property type="evidence" value="ECO:0007669"/>
    <property type="project" value="UniProtKB-UniRule"/>
</dbReference>
<dbReference type="InterPro" id="IPR042206">
    <property type="entry name" value="CRISPR-assoc_Cas1_C"/>
</dbReference>